<keyword evidence="3" id="KW-0862">Zinc</keyword>
<dbReference type="InterPro" id="IPR051615">
    <property type="entry name" value="Transcr_Regulatory_Elem"/>
</dbReference>
<evidence type="ECO:0000313" key="10">
    <source>
        <dbReference type="EMBL" id="CAG8545303.1"/>
    </source>
</evidence>
<dbReference type="Pfam" id="PF04082">
    <property type="entry name" value="Fungal_trans"/>
    <property type="match status" value="1"/>
</dbReference>
<dbReference type="SUPFAM" id="SSF57701">
    <property type="entry name" value="Zn2/Cys6 DNA-binding domain"/>
    <property type="match status" value="1"/>
</dbReference>
<dbReference type="AlphaFoldDB" id="A0A9N9AVV3"/>
<dbReference type="SMART" id="SM00066">
    <property type="entry name" value="GAL4"/>
    <property type="match status" value="1"/>
</dbReference>
<feature type="region of interest" description="Disordered" evidence="8">
    <location>
        <begin position="107"/>
        <end position="177"/>
    </location>
</feature>
<keyword evidence="7" id="KW-0539">Nucleus</keyword>
<reference evidence="10" key="1">
    <citation type="submission" date="2021-06" db="EMBL/GenBank/DDBJ databases">
        <authorList>
            <person name="Kallberg Y."/>
            <person name="Tangrot J."/>
            <person name="Rosling A."/>
        </authorList>
    </citation>
    <scope>NUCLEOTIDE SEQUENCE</scope>
    <source>
        <strain evidence="10">87-6 pot B 2015</strain>
    </source>
</reference>
<proteinExistence type="predicted"/>
<sequence length="879" mass="98337">MSSEDLNSIKRRRVARACDTCRRKKVRCDGVQPGSDPPSCTNCKAYGYECAFIDAPKKRGPPKGYIEALETRLQRMESILGGLVQSGDLPEGTISTNLEWINVNESNFKSDQDSNSSHSSRLRKSSYDSVTIGSNLRNGRTNSSNSSKSVMTSSSNHKSYKNVGQGSDSEECFSSDGNEYSGSRYDLNDSMGQLAIDEGGHTRYLGNSSGIILFKITKKVANGQIITIPKTKFYAPIKRIGTNTVFELPPKEICDKLLDAFWNEVHPVMPFLDKQDLMEKYNNLESNHTSVILLYSIFSISAKYVDDPTEGPNPVDASNAGTQYYNKAKELLKDEFGNSTISVVQSLLLLASHHQSHRNSVTWVYVGLAIRLAQDLGLHRDSSQWNFDERQGEIRRRVWWACVVADRFTGAGWGRPLAINDADCDVDFPVAGKVPEDNDETIEGWVEVLKCNLILGRILNHIYGIKSKSSQENAEHMLASLDHELSEWRENLPKKFHYDSTPIHYDNLSSNRKVFMNLLYYTQQILLHRPHICGPKSKAPSSSIPSLTICTMAANNITHILYRAMKDRALKFSWPYMIYSFITATSMHIINALSGDDRFREVAKHGLRMTLKCLEYMAEFWFATDKLINIIRDLLKARNIELEGVTDESQGDKSQLQKTKISSDKKSSNNFSRYIKLEDMATEGTPRDKNPFLNCIESTEEYPPPKQQSAYAGSVYTAYMNHQNTPSENSSQSSTVKSPASDAIQYERTSSPESTTSTSSGYMSFDYLTADGGLFPPNADVFNPDNPDVSLIFDNIDDPMGNNNPFISFPSAVDWTGWTDWTELMLRMGLRNSNSNVDNLTSTADSPNVVSNPHMQHSVTTLMGATTIPSMSGTNNMTL</sequence>
<dbReference type="PANTHER" id="PTHR31313:SF78">
    <property type="entry name" value="TRANSCRIPTION FACTOR DOMAIN-CONTAINING PROTEIN"/>
    <property type="match status" value="1"/>
</dbReference>
<keyword evidence="6" id="KW-0804">Transcription</keyword>
<dbReference type="SMART" id="SM00906">
    <property type="entry name" value="Fungal_trans"/>
    <property type="match status" value="1"/>
</dbReference>
<dbReference type="PROSITE" id="PS00463">
    <property type="entry name" value="ZN2_CY6_FUNGAL_1"/>
    <property type="match status" value="1"/>
</dbReference>
<feature type="compositionally biased region" description="Polar residues" evidence="8">
    <location>
        <begin position="721"/>
        <end position="738"/>
    </location>
</feature>
<evidence type="ECO:0000259" key="9">
    <source>
        <dbReference type="PROSITE" id="PS50048"/>
    </source>
</evidence>
<dbReference type="InterPro" id="IPR007219">
    <property type="entry name" value="XnlR_reg_dom"/>
</dbReference>
<dbReference type="GO" id="GO:0000981">
    <property type="term" value="F:DNA-binding transcription factor activity, RNA polymerase II-specific"/>
    <property type="evidence" value="ECO:0007669"/>
    <property type="project" value="InterPro"/>
</dbReference>
<keyword evidence="4" id="KW-0805">Transcription regulation</keyword>
<dbReference type="GO" id="GO:0005634">
    <property type="term" value="C:nucleus"/>
    <property type="evidence" value="ECO:0007669"/>
    <property type="project" value="UniProtKB-SubCell"/>
</dbReference>
<evidence type="ECO:0000256" key="1">
    <source>
        <dbReference type="ARBA" id="ARBA00004123"/>
    </source>
</evidence>
<dbReference type="PROSITE" id="PS50048">
    <property type="entry name" value="ZN2_CY6_FUNGAL_2"/>
    <property type="match status" value="1"/>
</dbReference>
<name>A0A9N9AVV3_FUNMO</name>
<keyword evidence="11" id="KW-1185">Reference proteome</keyword>
<dbReference type="CDD" id="cd00067">
    <property type="entry name" value="GAL4"/>
    <property type="match status" value="1"/>
</dbReference>
<keyword evidence="2" id="KW-0479">Metal-binding</keyword>
<dbReference type="Pfam" id="PF00172">
    <property type="entry name" value="Zn_clus"/>
    <property type="match status" value="1"/>
</dbReference>
<dbReference type="GO" id="GO:0006351">
    <property type="term" value="P:DNA-templated transcription"/>
    <property type="evidence" value="ECO:0007669"/>
    <property type="project" value="InterPro"/>
</dbReference>
<dbReference type="GO" id="GO:0008270">
    <property type="term" value="F:zinc ion binding"/>
    <property type="evidence" value="ECO:0007669"/>
    <property type="project" value="InterPro"/>
</dbReference>
<dbReference type="Proteomes" id="UP000789375">
    <property type="component" value="Unassembled WGS sequence"/>
</dbReference>
<evidence type="ECO:0000256" key="3">
    <source>
        <dbReference type="ARBA" id="ARBA00022833"/>
    </source>
</evidence>
<accession>A0A9N9AVV3</accession>
<feature type="compositionally biased region" description="Low complexity" evidence="8">
    <location>
        <begin position="127"/>
        <end position="157"/>
    </location>
</feature>
<evidence type="ECO:0000256" key="8">
    <source>
        <dbReference type="SAM" id="MobiDB-lite"/>
    </source>
</evidence>
<protein>
    <submittedName>
        <fullName evidence="10">5962_t:CDS:1</fullName>
    </submittedName>
</protein>
<feature type="domain" description="Zn(2)-C6 fungal-type" evidence="9">
    <location>
        <begin position="17"/>
        <end position="52"/>
    </location>
</feature>
<evidence type="ECO:0000256" key="5">
    <source>
        <dbReference type="ARBA" id="ARBA00023125"/>
    </source>
</evidence>
<feature type="compositionally biased region" description="Basic and acidic residues" evidence="8">
    <location>
        <begin position="675"/>
        <end position="690"/>
    </location>
</feature>
<feature type="region of interest" description="Disordered" evidence="8">
    <location>
        <begin position="721"/>
        <end position="759"/>
    </location>
</feature>
<dbReference type="EMBL" id="CAJVPP010001272">
    <property type="protein sequence ID" value="CAG8545303.1"/>
    <property type="molecule type" value="Genomic_DNA"/>
</dbReference>
<gene>
    <name evidence="10" type="ORF">FMOSSE_LOCUS6187</name>
</gene>
<feature type="compositionally biased region" description="Low complexity" evidence="8">
    <location>
        <begin position="749"/>
        <end position="759"/>
    </location>
</feature>
<dbReference type="GO" id="GO:0003677">
    <property type="term" value="F:DNA binding"/>
    <property type="evidence" value="ECO:0007669"/>
    <property type="project" value="UniProtKB-KW"/>
</dbReference>
<organism evidence="10 11">
    <name type="scientific">Funneliformis mosseae</name>
    <name type="common">Endomycorrhizal fungus</name>
    <name type="synonym">Glomus mosseae</name>
    <dbReference type="NCBI Taxonomy" id="27381"/>
    <lineage>
        <taxon>Eukaryota</taxon>
        <taxon>Fungi</taxon>
        <taxon>Fungi incertae sedis</taxon>
        <taxon>Mucoromycota</taxon>
        <taxon>Glomeromycotina</taxon>
        <taxon>Glomeromycetes</taxon>
        <taxon>Glomerales</taxon>
        <taxon>Glomeraceae</taxon>
        <taxon>Funneliformis</taxon>
    </lineage>
</organism>
<dbReference type="CDD" id="cd12148">
    <property type="entry name" value="fungal_TF_MHR"/>
    <property type="match status" value="1"/>
</dbReference>
<dbReference type="PANTHER" id="PTHR31313">
    <property type="entry name" value="TY1 ENHANCER ACTIVATOR"/>
    <property type="match status" value="1"/>
</dbReference>
<comment type="subcellular location">
    <subcellularLocation>
        <location evidence="1">Nucleus</location>
    </subcellularLocation>
</comment>
<feature type="region of interest" description="Disordered" evidence="8">
    <location>
        <begin position="645"/>
        <end position="708"/>
    </location>
</feature>
<dbReference type="InterPro" id="IPR036864">
    <property type="entry name" value="Zn2-C6_fun-type_DNA-bd_sf"/>
</dbReference>
<evidence type="ECO:0000313" key="11">
    <source>
        <dbReference type="Proteomes" id="UP000789375"/>
    </source>
</evidence>
<evidence type="ECO:0000256" key="7">
    <source>
        <dbReference type="ARBA" id="ARBA00023242"/>
    </source>
</evidence>
<dbReference type="InterPro" id="IPR001138">
    <property type="entry name" value="Zn2Cys6_DnaBD"/>
</dbReference>
<evidence type="ECO:0000256" key="6">
    <source>
        <dbReference type="ARBA" id="ARBA00023163"/>
    </source>
</evidence>
<evidence type="ECO:0000256" key="4">
    <source>
        <dbReference type="ARBA" id="ARBA00023015"/>
    </source>
</evidence>
<keyword evidence="5" id="KW-0238">DNA-binding</keyword>
<dbReference type="Gene3D" id="4.10.240.10">
    <property type="entry name" value="Zn(2)-C6 fungal-type DNA-binding domain"/>
    <property type="match status" value="1"/>
</dbReference>
<comment type="caution">
    <text evidence="10">The sequence shown here is derived from an EMBL/GenBank/DDBJ whole genome shotgun (WGS) entry which is preliminary data.</text>
</comment>
<evidence type="ECO:0000256" key="2">
    <source>
        <dbReference type="ARBA" id="ARBA00022723"/>
    </source>
</evidence>